<dbReference type="PROSITE" id="PS51257">
    <property type="entry name" value="PROKAR_LIPOPROTEIN"/>
    <property type="match status" value="1"/>
</dbReference>
<proteinExistence type="predicted"/>
<evidence type="ECO:0000256" key="1">
    <source>
        <dbReference type="SAM" id="MobiDB-lite"/>
    </source>
</evidence>
<feature type="compositionally biased region" description="Low complexity" evidence="1">
    <location>
        <begin position="25"/>
        <end position="50"/>
    </location>
</feature>
<protein>
    <submittedName>
        <fullName evidence="2">Uncharacterized protein</fullName>
    </submittedName>
</protein>
<feature type="compositionally biased region" description="Low complexity" evidence="1">
    <location>
        <begin position="86"/>
        <end position="98"/>
    </location>
</feature>
<name>A0ABY5PI99_9ACTN</name>
<accession>A0ABY5PI99</accession>
<organism evidence="2 3">
    <name type="scientific">Svornostia abyssi</name>
    <dbReference type="NCBI Taxonomy" id="2898438"/>
    <lineage>
        <taxon>Bacteria</taxon>
        <taxon>Bacillati</taxon>
        <taxon>Actinomycetota</taxon>
        <taxon>Thermoleophilia</taxon>
        <taxon>Solirubrobacterales</taxon>
        <taxon>Baekduiaceae</taxon>
        <taxon>Svornostia</taxon>
    </lineage>
</organism>
<evidence type="ECO:0000313" key="3">
    <source>
        <dbReference type="Proteomes" id="UP001058860"/>
    </source>
</evidence>
<dbReference type="EMBL" id="CP088295">
    <property type="protein sequence ID" value="UUY04339.1"/>
    <property type="molecule type" value="Genomic_DNA"/>
</dbReference>
<evidence type="ECO:0000313" key="2">
    <source>
        <dbReference type="EMBL" id="UUY04339.1"/>
    </source>
</evidence>
<gene>
    <name evidence="2" type="ORF">LRS13_02050</name>
</gene>
<feature type="region of interest" description="Disordered" evidence="1">
    <location>
        <begin position="1"/>
        <end position="122"/>
    </location>
</feature>
<keyword evidence="3" id="KW-1185">Reference proteome</keyword>
<feature type="compositionally biased region" description="Polar residues" evidence="1">
    <location>
        <begin position="64"/>
        <end position="79"/>
    </location>
</feature>
<dbReference type="RefSeq" id="WP_353864823.1">
    <property type="nucleotide sequence ID" value="NZ_CP088295.1"/>
</dbReference>
<dbReference type="Proteomes" id="UP001058860">
    <property type="component" value="Chromosome"/>
</dbReference>
<sequence>MLSPRLRRPACSPPGAAGCGSSDDTQTTANAGTPAAAAAGQGAPPQGGAPDLSTLASALGVTEAQLQSAMESTRPSDPSSGPPAQGDMAAELAEALGLDADKVQEALSATMPTPPTADATTS</sequence>
<reference evidence="3" key="1">
    <citation type="submission" date="2021-11" db="EMBL/GenBank/DDBJ databases">
        <title>Cultivation dependent microbiological survey of springs from the worlds oldest radium mine currently devoted to the extraction of radon-saturated water.</title>
        <authorList>
            <person name="Kapinusova G."/>
            <person name="Smrhova T."/>
            <person name="Strejcek M."/>
            <person name="Suman J."/>
            <person name="Jani K."/>
            <person name="Pajer P."/>
            <person name="Uhlik O."/>
        </authorList>
    </citation>
    <scope>NUCLEOTIDE SEQUENCE [LARGE SCALE GENOMIC DNA]</scope>
    <source>
        <strain evidence="3">J379</strain>
    </source>
</reference>